<name>L1L7Q9_9ACTN</name>
<dbReference type="PATRIC" id="fig|698759.3.peg.516"/>
<evidence type="ECO:0000313" key="3">
    <source>
        <dbReference type="Proteomes" id="UP000010411"/>
    </source>
</evidence>
<dbReference type="EMBL" id="AEJC01000049">
    <property type="protein sequence ID" value="EKX68947.1"/>
    <property type="molecule type" value="Genomic_DNA"/>
</dbReference>
<dbReference type="RefSeq" id="WP_009296760.1">
    <property type="nucleotide sequence ID" value="NZ_AEJC01000049.1"/>
</dbReference>
<accession>L1L7Q9</accession>
<evidence type="ECO:0000313" key="2">
    <source>
        <dbReference type="EMBL" id="EKX68947.1"/>
    </source>
</evidence>
<gene>
    <name evidence="2" type="ORF">STRIP9103_09680</name>
</gene>
<sequence>MRDQARRKAQEAKLEHARREREAERRRLEAGKWVCPTCQRFVYPADGLMPGGECGPCLSYRQRAAEAAQEQTDQPPTGGGIFGRRRRA</sequence>
<keyword evidence="3" id="KW-1185">Reference proteome</keyword>
<dbReference type="Proteomes" id="UP000010411">
    <property type="component" value="Unassembled WGS sequence"/>
</dbReference>
<feature type="region of interest" description="Disordered" evidence="1">
    <location>
        <begin position="65"/>
        <end position="88"/>
    </location>
</feature>
<comment type="caution">
    <text evidence="2">The sequence shown here is derived from an EMBL/GenBank/DDBJ whole genome shotgun (WGS) entry which is preliminary data.</text>
</comment>
<reference evidence="2 3" key="1">
    <citation type="submission" date="2012-11" db="EMBL/GenBank/DDBJ databases">
        <authorList>
            <person name="Huguet-Tapia J.C."/>
            <person name="Durkin A.S."/>
            <person name="Pettis G.S."/>
            <person name="Badger J.H."/>
        </authorList>
    </citation>
    <scope>NUCLEOTIDE SEQUENCE [LARGE SCALE GENOMIC DNA]</scope>
    <source>
        <strain evidence="2 3">91-03</strain>
    </source>
</reference>
<feature type="region of interest" description="Disordered" evidence="1">
    <location>
        <begin position="1"/>
        <end position="26"/>
    </location>
</feature>
<proteinExistence type="predicted"/>
<evidence type="ECO:0000256" key="1">
    <source>
        <dbReference type="SAM" id="MobiDB-lite"/>
    </source>
</evidence>
<dbReference type="AlphaFoldDB" id="L1L7Q9"/>
<protein>
    <submittedName>
        <fullName evidence="2">Uncharacterized protein</fullName>
    </submittedName>
</protein>
<organism evidence="2 3">
    <name type="scientific">Streptomyces ipomoeae 91-03</name>
    <dbReference type="NCBI Taxonomy" id="698759"/>
    <lineage>
        <taxon>Bacteria</taxon>
        <taxon>Bacillati</taxon>
        <taxon>Actinomycetota</taxon>
        <taxon>Actinomycetes</taxon>
        <taxon>Kitasatosporales</taxon>
        <taxon>Streptomycetaceae</taxon>
        <taxon>Streptomyces</taxon>
    </lineage>
</organism>